<evidence type="ECO:0000256" key="1">
    <source>
        <dbReference type="SAM" id="SignalP"/>
    </source>
</evidence>
<evidence type="ECO:0000313" key="2">
    <source>
        <dbReference type="EMBL" id="MDO7907672.1"/>
    </source>
</evidence>
<dbReference type="Proteomes" id="UP001240171">
    <property type="component" value="Unassembled WGS sequence"/>
</dbReference>
<reference evidence="2 3" key="1">
    <citation type="submission" date="2023-07" db="EMBL/GenBank/DDBJ databases">
        <title>Paenibacillus sp. JX-17 nov. isolated from soil.</title>
        <authorList>
            <person name="Wan Y."/>
            <person name="Liu B."/>
        </authorList>
    </citation>
    <scope>NUCLEOTIDE SEQUENCE [LARGE SCALE GENOMIC DNA]</scope>
    <source>
        <strain evidence="2 3">JX-17</strain>
    </source>
</reference>
<accession>A0ABT9CEK0</accession>
<proteinExistence type="predicted"/>
<name>A0ABT9CEK0_9BACL</name>
<feature type="signal peptide" evidence="1">
    <location>
        <begin position="1"/>
        <end position="23"/>
    </location>
</feature>
<dbReference type="RefSeq" id="WP_305024888.1">
    <property type="nucleotide sequence ID" value="NZ_JAUQTB010000009.1"/>
</dbReference>
<evidence type="ECO:0000313" key="3">
    <source>
        <dbReference type="Proteomes" id="UP001240171"/>
    </source>
</evidence>
<keyword evidence="1" id="KW-0732">Signal</keyword>
<organism evidence="2 3">
    <name type="scientific">Paenibacillus lacisoli</name>
    <dbReference type="NCBI Taxonomy" id="3064525"/>
    <lineage>
        <taxon>Bacteria</taxon>
        <taxon>Bacillati</taxon>
        <taxon>Bacillota</taxon>
        <taxon>Bacilli</taxon>
        <taxon>Bacillales</taxon>
        <taxon>Paenibacillaceae</taxon>
        <taxon>Paenibacillus</taxon>
    </lineage>
</organism>
<protein>
    <submittedName>
        <fullName evidence="2">Uncharacterized protein</fullName>
    </submittedName>
</protein>
<gene>
    <name evidence="2" type="ORF">Q5741_14775</name>
</gene>
<dbReference type="EMBL" id="JAUQTB010000009">
    <property type="protein sequence ID" value="MDO7907672.1"/>
    <property type="molecule type" value="Genomic_DNA"/>
</dbReference>
<feature type="chain" id="PRO_5046391433" evidence="1">
    <location>
        <begin position="24"/>
        <end position="103"/>
    </location>
</feature>
<sequence>MRKMLTVLSISALTLSLAGTAGAAPIIEQQNSKSPIQLYDTTIPLTVGSSYLMSGDAWIILYGENVVQLTGNKATMINPGTAQVKAFKSNGALLGVYTFRVTR</sequence>
<keyword evidence="3" id="KW-1185">Reference proteome</keyword>
<comment type="caution">
    <text evidence="2">The sequence shown here is derived from an EMBL/GenBank/DDBJ whole genome shotgun (WGS) entry which is preliminary data.</text>
</comment>